<dbReference type="EMBL" id="JAINUF010000005">
    <property type="protein sequence ID" value="KAJ8359709.1"/>
    <property type="molecule type" value="Genomic_DNA"/>
</dbReference>
<dbReference type="AlphaFoldDB" id="A0A9Q1FJ70"/>
<gene>
    <name evidence="2" type="ORF">SKAU_G00162340</name>
</gene>
<organism evidence="2 3">
    <name type="scientific">Synaphobranchus kaupii</name>
    <name type="common">Kaup's arrowtooth eel</name>
    <dbReference type="NCBI Taxonomy" id="118154"/>
    <lineage>
        <taxon>Eukaryota</taxon>
        <taxon>Metazoa</taxon>
        <taxon>Chordata</taxon>
        <taxon>Craniata</taxon>
        <taxon>Vertebrata</taxon>
        <taxon>Euteleostomi</taxon>
        <taxon>Actinopterygii</taxon>
        <taxon>Neopterygii</taxon>
        <taxon>Teleostei</taxon>
        <taxon>Anguilliformes</taxon>
        <taxon>Synaphobranchidae</taxon>
        <taxon>Synaphobranchus</taxon>
    </lineage>
</organism>
<evidence type="ECO:0000256" key="1">
    <source>
        <dbReference type="SAM" id="MobiDB-lite"/>
    </source>
</evidence>
<accession>A0A9Q1FJ70</accession>
<feature type="region of interest" description="Disordered" evidence="1">
    <location>
        <begin position="40"/>
        <end position="67"/>
    </location>
</feature>
<evidence type="ECO:0000313" key="3">
    <source>
        <dbReference type="Proteomes" id="UP001152622"/>
    </source>
</evidence>
<protein>
    <submittedName>
        <fullName evidence="2">Uncharacterized protein</fullName>
    </submittedName>
</protein>
<keyword evidence="3" id="KW-1185">Reference proteome</keyword>
<sequence>MSGDTPSQVSAPSLFLAQPRSFGTQKRGVLLAQPSSTALQQLSQVDRQQEVVGSAGSQLSRGPAVQDAVSLHREDALGKQCHPQSSATDRYLFAFGCSPPLGSTHLPPSLCP</sequence>
<evidence type="ECO:0000313" key="2">
    <source>
        <dbReference type="EMBL" id="KAJ8359709.1"/>
    </source>
</evidence>
<reference evidence="2" key="1">
    <citation type="journal article" date="2023" name="Science">
        <title>Genome structures resolve the early diversification of teleost fishes.</title>
        <authorList>
            <person name="Parey E."/>
            <person name="Louis A."/>
            <person name="Montfort J."/>
            <person name="Bouchez O."/>
            <person name="Roques C."/>
            <person name="Iampietro C."/>
            <person name="Lluch J."/>
            <person name="Castinel A."/>
            <person name="Donnadieu C."/>
            <person name="Desvignes T."/>
            <person name="Floi Bucao C."/>
            <person name="Jouanno E."/>
            <person name="Wen M."/>
            <person name="Mejri S."/>
            <person name="Dirks R."/>
            <person name="Jansen H."/>
            <person name="Henkel C."/>
            <person name="Chen W.J."/>
            <person name="Zahm M."/>
            <person name="Cabau C."/>
            <person name="Klopp C."/>
            <person name="Thompson A.W."/>
            <person name="Robinson-Rechavi M."/>
            <person name="Braasch I."/>
            <person name="Lecointre G."/>
            <person name="Bobe J."/>
            <person name="Postlethwait J.H."/>
            <person name="Berthelot C."/>
            <person name="Roest Crollius H."/>
            <person name="Guiguen Y."/>
        </authorList>
    </citation>
    <scope>NUCLEOTIDE SEQUENCE</scope>
    <source>
        <strain evidence="2">WJC10195</strain>
    </source>
</reference>
<name>A0A9Q1FJ70_SYNKA</name>
<comment type="caution">
    <text evidence="2">The sequence shown here is derived from an EMBL/GenBank/DDBJ whole genome shotgun (WGS) entry which is preliminary data.</text>
</comment>
<dbReference type="Proteomes" id="UP001152622">
    <property type="component" value="Chromosome 5"/>
</dbReference>
<proteinExistence type="predicted"/>